<protein>
    <submittedName>
        <fullName evidence="10">Quinidine resistance protein 2</fullName>
    </submittedName>
</protein>
<feature type="compositionally biased region" description="Polar residues" evidence="7">
    <location>
        <begin position="31"/>
        <end position="53"/>
    </location>
</feature>
<dbReference type="GO" id="GO:0140115">
    <property type="term" value="P:export across plasma membrane"/>
    <property type="evidence" value="ECO:0007669"/>
    <property type="project" value="UniProtKB-ARBA"/>
</dbReference>
<feature type="transmembrane region" description="Helical" evidence="8">
    <location>
        <begin position="464"/>
        <end position="485"/>
    </location>
</feature>
<dbReference type="Gene3D" id="1.20.1250.20">
    <property type="entry name" value="MFS general substrate transporter like domains"/>
    <property type="match status" value="1"/>
</dbReference>
<feature type="transmembrane region" description="Helical" evidence="8">
    <location>
        <begin position="72"/>
        <end position="95"/>
    </location>
</feature>
<organism evidence="10 11">
    <name type="scientific">Trichoderma lentiforme</name>
    <dbReference type="NCBI Taxonomy" id="1567552"/>
    <lineage>
        <taxon>Eukaryota</taxon>
        <taxon>Fungi</taxon>
        <taxon>Dikarya</taxon>
        <taxon>Ascomycota</taxon>
        <taxon>Pezizomycotina</taxon>
        <taxon>Sordariomycetes</taxon>
        <taxon>Hypocreomycetidae</taxon>
        <taxon>Hypocreales</taxon>
        <taxon>Hypocreaceae</taxon>
        <taxon>Trichoderma</taxon>
    </lineage>
</organism>
<proteinExistence type="predicted"/>
<keyword evidence="6" id="KW-0325">Glycoprotein</keyword>
<evidence type="ECO:0000256" key="2">
    <source>
        <dbReference type="ARBA" id="ARBA00022448"/>
    </source>
</evidence>
<keyword evidence="2" id="KW-0813">Transport</keyword>
<dbReference type="SUPFAM" id="SSF103473">
    <property type="entry name" value="MFS general substrate transporter"/>
    <property type="match status" value="1"/>
</dbReference>
<evidence type="ECO:0000256" key="8">
    <source>
        <dbReference type="SAM" id="Phobius"/>
    </source>
</evidence>
<dbReference type="FunFam" id="1.20.1250.20:FF:000172">
    <property type="entry name" value="MFS multidrug resistance transporter"/>
    <property type="match status" value="1"/>
</dbReference>
<evidence type="ECO:0000259" key="9">
    <source>
        <dbReference type="PROSITE" id="PS50850"/>
    </source>
</evidence>
<keyword evidence="11" id="KW-1185">Reference proteome</keyword>
<dbReference type="AlphaFoldDB" id="A0A9P5C7E2"/>
<feature type="transmembrane region" description="Helical" evidence="8">
    <location>
        <begin position="491"/>
        <end position="515"/>
    </location>
</feature>
<evidence type="ECO:0000256" key="5">
    <source>
        <dbReference type="ARBA" id="ARBA00023136"/>
    </source>
</evidence>
<keyword evidence="3 8" id="KW-0812">Transmembrane</keyword>
<keyword evidence="5 8" id="KW-0472">Membrane</keyword>
<accession>A0A9P5C7E2</accession>
<feature type="transmembrane region" description="Helical" evidence="8">
    <location>
        <begin position="197"/>
        <end position="215"/>
    </location>
</feature>
<dbReference type="GO" id="GO:0015137">
    <property type="term" value="F:citrate transmembrane transporter activity"/>
    <property type="evidence" value="ECO:0007669"/>
    <property type="project" value="UniProtKB-ARBA"/>
</dbReference>
<dbReference type="PANTHER" id="PTHR23502">
    <property type="entry name" value="MAJOR FACILITATOR SUPERFAMILY"/>
    <property type="match status" value="1"/>
</dbReference>
<feature type="transmembrane region" description="Helical" evidence="8">
    <location>
        <begin position="399"/>
        <end position="419"/>
    </location>
</feature>
<comment type="caution">
    <text evidence="10">The sequence shown here is derived from an EMBL/GenBank/DDBJ whole genome shotgun (WGS) entry which is preliminary data.</text>
</comment>
<evidence type="ECO:0000256" key="1">
    <source>
        <dbReference type="ARBA" id="ARBA00004141"/>
    </source>
</evidence>
<dbReference type="GO" id="GO:0005886">
    <property type="term" value="C:plasma membrane"/>
    <property type="evidence" value="ECO:0007669"/>
    <property type="project" value="TreeGrafter"/>
</dbReference>
<feature type="transmembrane region" description="Helical" evidence="8">
    <location>
        <begin position="138"/>
        <end position="156"/>
    </location>
</feature>
<dbReference type="PROSITE" id="PS50850">
    <property type="entry name" value="MFS"/>
    <property type="match status" value="1"/>
</dbReference>
<dbReference type="InterPro" id="IPR011701">
    <property type="entry name" value="MFS"/>
</dbReference>
<dbReference type="FunFam" id="1.20.1720.10:FF:000009">
    <property type="entry name" value="MFS multidrug transporter"/>
    <property type="match status" value="1"/>
</dbReference>
<evidence type="ECO:0000256" key="4">
    <source>
        <dbReference type="ARBA" id="ARBA00022989"/>
    </source>
</evidence>
<feature type="transmembrane region" description="Helical" evidence="8">
    <location>
        <begin position="342"/>
        <end position="366"/>
    </location>
</feature>
<evidence type="ECO:0000256" key="3">
    <source>
        <dbReference type="ARBA" id="ARBA00022692"/>
    </source>
</evidence>
<comment type="subcellular location">
    <subcellularLocation>
        <location evidence="1">Membrane</location>
        <topology evidence="1">Multi-pass membrane protein</topology>
    </subcellularLocation>
</comment>
<evidence type="ECO:0000256" key="7">
    <source>
        <dbReference type="SAM" id="MobiDB-lite"/>
    </source>
</evidence>
<dbReference type="Proteomes" id="UP000801864">
    <property type="component" value="Unassembled WGS sequence"/>
</dbReference>
<feature type="transmembrane region" description="Helical" evidence="8">
    <location>
        <begin position="227"/>
        <end position="247"/>
    </location>
</feature>
<feature type="transmembrane region" description="Helical" evidence="8">
    <location>
        <begin position="310"/>
        <end position="330"/>
    </location>
</feature>
<keyword evidence="4 8" id="KW-1133">Transmembrane helix</keyword>
<evidence type="ECO:0000313" key="10">
    <source>
        <dbReference type="EMBL" id="KAF3054698.1"/>
    </source>
</evidence>
<reference evidence="10 11" key="1">
    <citation type="submission" date="2018-06" db="EMBL/GenBank/DDBJ databases">
        <title>Genome analysis of cellulolytic fungus Trichoderma lentiforme CFAM-422.</title>
        <authorList>
            <person name="Steindorff A.S."/>
            <person name="Formighieri E.F."/>
            <person name="Midorikawa G.E.O."/>
            <person name="Tamietti M.S."/>
            <person name="Ramos E.Z."/>
            <person name="Silva A.S."/>
            <person name="Bon E.P.S."/>
            <person name="Mendes T.D."/>
            <person name="Damaso M.C.T."/>
            <person name="Favaro L.C.L."/>
        </authorList>
    </citation>
    <scope>NUCLEOTIDE SEQUENCE [LARGE SCALE GENOMIC DNA]</scope>
    <source>
        <strain evidence="10 11">CFAM-422</strain>
    </source>
</reference>
<gene>
    <name evidence="10" type="ORF">CFAM422_013322</name>
</gene>
<dbReference type="PANTHER" id="PTHR23502:SF51">
    <property type="entry name" value="QUINIDINE RESISTANCE PROTEIN 1-RELATED"/>
    <property type="match status" value="1"/>
</dbReference>
<evidence type="ECO:0000256" key="6">
    <source>
        <dbReference type="ARBA" id="ARBA00023180"/>
    </source>
</evidence>
<sequence>MDLNNIQKDEKNDNSVQACKPPTNMHELTRAETNNLTKPATNEKLQTETNNPRDSQRAEDPYSIYSQKTKTFLIISVSFMAIISPLSSAVYLPAIPLISRDLNVSPSLINLTITTYQIFQGIAPSFIGTFSDTYGRRLAYIICGIIYLAANIGLALNNTYVGLLVLRCLQSCGSSATIALGSATVADLVTRAERGKFIGYAGMGVTLGPTIGPVVGGLISENLGWKALFWFLAILSGVLFLLIFVFLPETCRSVVGNGSIPSPWWNMSLLAYIQHRRNPIGSSSEKPAARKKRPNPFAALKILLHRESGMLLGFGSLMYAGYFSVLTTLSNELSVRFGYSPVIIGLCYLPIGVGSITTRWTVGYLIDRNFKKHADKAGYEFTTNRQQDMSMLNVERARLEVSLPLIYLACGVVLAYGWTMESKSSLAGIEVTLFFIGMFFTGALNGLNVLVVDINSDTPATAVAANNLFRCLISAGAVAIATPMINRIGLGWMSVFIAGVWVIFSPCVWIIMLFGHKWRSGKGDRELC</sequence>
<feature type="domain" description="Major facilitator superfamily (MFS) profile" evidence="9">
    <location>
        <begin position="73"/>
        <end position="517"/>
    </location>
</feature>
<dbReference type="InterPro" id="IPR036259">
    <property type="entry name" value="MFS_trans_sf"/>
</dbReference>
<evidence type="ECO:0000313" key="11">
    <source>
        <dbReference type="Proteomes" id="UP000801864"/>
    </source>
</evidence>
<name>A0A9P5C7E2_9HYPO</name>
<dbReference type="Pfam" id="PF07690">
    <property type="entry name" value="MFS_1"/>
    <property type="match status" value="1"/>
</dbReference>
<dbReference type="InterPro" id="IPR020846">
    <property type="entry name" value="MFS_dom"/>
</dbReference>
<dbReference type="PRINTS" id="PR01036">
    <property type="entry name" value="TCRTETB"/>
</dbReference>
<dbReference type="EMBL" id="QLNT01000042">
    <property type="protein sequence ID" value="KAF3054698.1"/>
    <property type="molecule type" value="Genomic_DNA"/>
</dbReference>
<dbReference type="CDD" id="cd17323">
    <property type="entry name" value="MFS_Tpo1_MDR_like"/>
    <property type="match status" value="1"/>
</dbReference>
<feature type="transmembrane region" description="Helical" evidence="8">
    <location>
        <begin position="431"/>
        <end position="452"/>
    </location>
</feature>
<feature type="region of interest" description="Disordered" evidence="7">
    <location>
        <begin position="1"/>
        <end position="61"/>
    </location>
</feature>